<accession>A0A1M6MTD5</accession>
<protein>
    <submittedName>
        <fullName evidence="1">Uncharacterized protein</fullName>
    </submittedName>
</protein>
<gene>
    <name evidence="1" type="ORF">SAMN02745216_02434</name>
</gene>
<reference evidence="2" key="1">
    <citation type="submission" date="2016-11" db="EMBL/GenBank/DDBJ databases">
        <authorList>
            <person name="Varghese N."/>
            <person name="Submissions S."/>
        </authorList>
    </citation>
    <scope>NUCLEOTIDE SEQUENCE [LARGE SCALE GENOMIC DNA]</scope>
    <source>
        <strain evidence="2">DSM 16219</strain>
    </source>
</reference>
<dbReference type="EMBL" id="FQZU01000013">
    <property type="protein sequence ID" value="SHJ86741.1"/>
    <property type="molecule type" value="Genomic_DNA"/>
</dbReference>
<dbReference type="AlphaFoldDB" id="A0A1M6MTD5"/>
<proteinExistence type="predicted"/>
<name>A0A1M6MTD5_9BACT</name>
<evidence type="ECO:0000313" key="1">
    <source>
        <dbReference type="EMBL" id="SHJ86741.1"/>
    </source>
</evidence>
<sequence>MLSIAPIPQWAAMEAAAWPAALPSKALFKKRLNKMATASTCLHNGFPLKVSLARLTA</sequence>
<keyword evidence="2" id="KW-1185">Reference proteome</keyword>
<organism evidence="1 2">
    <name type="scientific">Desulfatibacillum alkenivorans DSM 16219</name>
    <dbReference type="NCBI Taxonomy" id="1121393"/>
    <lineage>
        <taxon>Bacteria</taxon>
        <taxon>Pseudomonadati</taxon>
        <taxon>Thermodesulfobacteriota</taxon>
        <taxon>Desulfobacteria</taxon>
        <taxon>Desulfobacterales</taxon>
        <taxon>Desulfatibacillaceae</taxon>
        <taxon>Desulfatibacillum</taxon>
    </lineage>
</organism>
<dbReference type="Proteomes" id="UP000183994">
    <property type="component" value="Unassembled WGS sequence"/>
</dbReference>
<evidence type="ECO:0000313" key="2">
    <source>
        <dbReference type="Proteomes" id="UP000183994"/>
    </source>
</evidence>